<comment type="caution">
    <text evidence="1">The sequence shown here is derived from an EMBL/GenBank/DDBJ whole genome shotgun (WGS) entry which is preliminary data.</text>
</comment>
<feature type="non-terminal residue" evidence="1">
    <location>
        <position position="1"/>
    </location>
</feature>
<organism evidence="1">
    <name type="scientific">marine sediment metagenome</name>
    <dbReference type="NCBI Taxonomy" id="412755"/>
    <lineage>
        <taxon>unclassified sequences</taxon>
        <taxon>metagenomes</taxon>
        <taxon>ecological metagenomes</taxon>
    </lineage>
</organism>
<accession>X0Z5A2</accession>
<evidence type="ECO:0000313" key="1">
    <source>
        <dbReference type="EMBL" id="GAG55588.1"/>
    </source>
</evidence>
<proteinExistence type="predicted"/>
<gene>
    <name evidence="1" type="ORF">S01H4_16576</name>
</gene>
<protein>
    <submittedName>
        <fullName evidence="1">Uncharacterized protein</fullName>
    </submittedName>
</protein>
<sequence>CCADVNDKLLVCEECGTKFHKCCVTNYTIQHNIGIPHIFRCPKCDILLKINQDDIVSPYDEKLESAEEYIKTEEIQPDQLEEESITASDYLEIEELLEEKKEIPDAIKIEESEDNQKAIRIGGFFGTYYKVKKEGDKLVYQKSSKPNNSMNDNQKVTKNLKTITEPKLKKVEIPQYWKPLEERDRNSTDKRKPNFFVAPDAEHKLAIRIKIDIHVHIVVIN</sequence>
<dbReference type="AlphaFoldDB" id="X0Z5A2"/>
<dbReference type="EMBL" id="BART01007273">
    <property type="protein sequence ID" value="GAG55588.1"/>
    <property type="molecule type" value="Genomic_DNA"/>
</dbReference>
<reference evidence="1" key="1">
    <citation type="journal article" date="2014" name="Front. Microbiol.">
        <title>High frequency of phylogenetically diverse reductive dehalogenase-homologous genes in deep subseafloor sedimentary metagenomes.</title>
        <authorList>
            <person name="Kawai M."/>
            <person name="Futagami T."/>
            <person name="Toyoda A."/>
            <person name="Takaki Y."/>
            <person name="Nishi S."/>
            <person name="Hori S."/>
            <person name="Arai W."/>
            <person name="Tsubouchi T."/>
            <person name="Morono Y."/>
            <person name="Uchiyama I."/>
            <person name="Ito T."/>
            <person name="Fujiyama A."/>
            <person name="Inagaki F."/>
            <person name="Takami H."/>
        </authorList>
    </citation>
    <scope>NUCLEOTIDE SEQUENCE</scope>
    <source>
        <strain evidence="1">Expedition CK06-06</strain>
    </source>
</reference>
<name>X0Z5A2_9ZZZZ</name>